<name>A0ABT2H967_9MICO</name>
<gene>
    <name evidence="1" type="ORF">N1032_22410</name>
</gene>
<sequence length="126" mass="14700">MATKKFNDKYETNFVERSLGQRFINMKRGVEIALESQSFTEDQLQLLAKKELHILKQQKKNVALRQEAHKAAKNLGVIEMLREELQVPKTDQKPLPKVYAEVDKTKPNEIIEYLISDLHYKGSEEE</sequence>
<proteinExistence type="predicted"/>
<evidence type="ECO:0000313" key="2">
    <source>
        <dbReference type="Proteomes" id="UP001165586"/>
    </source>
</evidence>
<dbReference type="RefSeq" id="WP_259542496.1">
    <property type="nucleotide sequence ID" value="NZ_JANLCJ010000038.1"/>
</dbReference>
<reference evidence="1" key="1">
    <citation type="submission" date="2022-08" db="EMBL/GenBank/DDBJ databases">
        <authorList>
            <person name="Deng Y."/>
            <person name="Han X.-F."/>
            <person name="Zhang Y.-Q."/>
        </authorList>
    </citation>
    <scope>NUCLEOTIDE SEQUENCE</scope>
    <source>
        <strain evidence="1">CPCC 203386</strain>
    </source>
</reference>
<evidence type="ECO:0000313" key="1">
    <source>
        <dbReference type="EMBL" id="MCS5736490.1"/>
    </source>
</evidence>
<dbReference type="Proteomes" id="UP001165586">
    <property type="component" value="Unassembled WGS sequence"/>
</dbReference>
<dbReference type="EMBL" id="JANLCJ010000038">
    <property type="protein sequence ID" value="MCS5736490.1"/>
    <property type="molecule type" value="Genomic_DNA"/>
</dbReference>
<comment type="caution">
    <text evidence="1">The sequence shown here is derived from an EMBL/GenBank/DDBJ whole genome shotgun (WGS) entry which is preliminary data.</text>
</comment>
<keyword evidence="2" id="KW-1185">Reference proteome</keyword>
<organism evidence="1 2">
    <name type="scientific">Herbiconiux daphne</name>
    <dbReference type="NCBI Taxonomy" id="2970914"/>
    <lineage>
        <taxon>Bacteria</taxon>
        <taxon>Bacillati</taxon>
        <taxon>Actinomycetota</taxon>
        <taxon>Actinomycetes</taxon>
        <taxon>Micrococcales</taxon>
        <taxon>Microbacteriaceae</taxon>
        <taxon>Herbiconiux</taxon>
    </lineage>
</organism>
<accession>A0ABT2H967</accession>
<protein>
    <submittedName>
        <fullName evidence="1">Uncharacterized protein</fullName>
    </submittedName>
</protein>